<feature type="transmembrane region" description="Helical" evidence="17">
    <location>
        <begin position="175"/>
        <end position="195"/>
    </location>
</feature>
<dbReference type="GO" id="GO:0051301">
    <property type="term" value="P:cell division"/>
    <property type="evidence" value="ECO:0007669"/>
    <property type="project" value="UniProtKB-KW"/>
</dbReference>
<evidence type="ECO:0000256" key="4">
    <source>
        <dbReference type="ARBA" id="ARBA00022448"/>
    </source>
</evidence>
<keyword evidence="5" id="KW-0158">Chromosome</keyword>
<dbReference type="OrthoDB" id="19261at2759"/>
<feature type="compositionally biased region" description="Pro residues" evidence="16">
    <location>
        <begin position="710"/>
        <end position="722"/>
    </location>
</feature>
<feature type="transmembrane region" description="Helical" evidence="17">
    <location>
        <begin position="102"/>
        <end position="123"/>
    </location>
</feature>
<feature type="compositionally biased region" description="Low complexity" evidence="16">
    <location>
        <begin position="723"/>
        <end position="733"/>
    </location>
</feature>
<evidence type="ECO:0000256" key="9">
    <source>
        <dbReference type="ARBA" id="ARBA00022838"/>
    </source>
</evidence>
<feature type="transmembrane region" description="Helical" evidence="17">
    <location>
        <begin position="254"/>
        <end position="272"/>
    </location>
</feature>
<organism evidence="18 19">
    <name type="scientific">Didymella rabiei</name>
    <name type="common">Chickpea ascochyta blight fungus</name>
    <name type="synonym">Mycosphaerella rabiei</name>
    <dbReference type="NCBI Taxonomy" id="5454"/>
    <lineage>
        <taxon>Eukaryota</taxon>
        <taxon>Fungi</taxon>
        <taxon>Dikarya</taxon>
        <taxon>Ascomycota</taxon>
        <taxon>Pezizomycotina</taxon>
        <taxon>Dothideomycetes</taxon>
        <taxon>Pleosporomycetidae</taxon>
        <taxon>Pleosporales</taxon>
        <taxon>Pleosporineae</taxon>
        <taxon>Didymellaceae</taxon>
        <taxon>Ascochyta</taxon>
    </lineage>
</organism>
<evidence type="ECO:0000256" key="10">
    <source>
        <dbReference type="ARBA" id="ARBA00022982"/>
    </source>
</evidence>
<dbReference type="GO" id="GO:0007059">
    <property type="term" value="P:chromosome segregation"/>
    <property type="evidence" value="ECO:0007669"/>
    <property type="project" value="TreeGrafter"/>
</dbReference>
<feature type="compositionally biased region" description="Acidic residues" evidence="16">
    <location>
        <begin position="783"/>
        <end position="795"/>
    </location>
</feature>
<evidence type="ECO:0000256" key="6">
    <source>
        <dbReference type="ARBA" id="ARBA00022618"/>
    </source>
</evidence>
<feature type="compositionally biased region" description="Polar residues" evidence="16">
    <location>
        <begin position="748"/>
        <end position="768"/>
    </location>
</feature>
<evidence type="ECO:0000256" key="15">
    <source>
        <dbReference type="ARBA" id="ARBA00023328"/>
    </source>
</evidence>
<proteinExistence type="predicted"/>
<keyword evidence="13" id="KW-0539">Nucleus</keyword>
<evidence type="ECO:0000256" key="1">
    <source>
        <dbReference type="ARBA" id="ARBA00004123"/>
    </source>
</evidence>
<feature type="compositionally biased region" description="Pro residues" evidence="16">
    <location>
        <begin position="734"/>
        <end position="743"/>
    </location>
</feature>
<feature type="region of interest" description="Disordered" evidence="16">
    <location>
        <begin position="350"/>
        <end position="447"/>
    </location>
</feature>
<feature type="compositionally biased region" description="Basic and acidic residues" evidence="16">
    <location>
        <begin position="477"/>
        <end position="497"/>
    </location>
</feature>
<feature type="compositionally biased region" description="Basic and acidic residues" evidence="16">
    <location>
        <begin position="628"/>
        <end position="653"/>
    </location>
</feature>
<keyword evidence="15" id="KW-0137">Centromere</keyword>
<evidence type="ECO:0000256" key="14">
    <source>
        <dbReference type="ARBA" id="ARBA00023306"/>
    </source>
</evidence>
<feature type="compositionally biased region" description="Basic and acidic residues" evidence="16">
    <location>
        <begin position="672"/>
        <end position="681"/>
    </location>
</feature>
<evidence type="ECO:0000256" key="2">
    <source>
        <dbReference type="ARBA" id="ARBA00004370"/>
    </source>
</evidence>
<dbReference type="Proteomes" id="UP000076837">
    <property type="component" value="Unassembled WGS sequence"/>
</dbReference>
<dbReference type="InterPro" id="IPR007128">
    <property type="entry name" value="PMF1/Nnf1"/>
</dbReference>
<keyword evidence="6" id="KW-0132">Cell division</keyword>
<dbReference type="GO" id="GO:0005634">
    <property type="term" value="C:nucleus"/>
    <property type="evidence" value="ECO:0007669"/>
    <property type="project" value="UniProtKB-SubCell"/>
</dbReference>
<feature type="compositionally biased region" description="Basic and acidic residues" evidence="16">
    <location>
        <begin position="395"/>
        <end position="405"/>
    </location>
</feature>
<accession>A0A162XK42</accession>
<evidence type="ECO:0000313" key="19">
    <source>
        <dbReference type="Proteomes" id="UP000076837"/>
    </source>
</evidence>
<dbReference type="EMBL" id="JYNV01000290">
    <property type="protein sequence ID" value="KZM19594.1"/>
    <property type="molecule type" value="Genomic_DNA"/>
</dbReference>
<feature type="compositionally biased region" description="Basic and acidic residues" evidence="16">
    <location>
        <begin position="438"/>
        <end position="447"/>
    </location>
</feature>
<evidence type="ECO:0000256" key="17">
    <source>
        <dbReference type="SAM" id="Phobius"/>
    </source>
</evidence>
<comment type="subcellular location">
    <subcellularLocation>
        <location evidence="3">Chromosome</location>
        <location evidence="3">Centromere</location>
        <location evidence="3">Kinetochore</location>
    </subcellularLocation>
    <subcellularLocation>
        <location evidence="2">Membrane</location>
    </subcellularLocation>
    <subcellularLocation>
        <location evidence="1">Nucleus</location>
    </subcellularLocation>
</comment>
<comment type="caution">
    <text evidence="18">The sequence shown here is derived from an EMBL/GenBank/DDBJ whole genome shotgun (WGS) entry which is preliminary data.</text>
</comment>
<dbReference type="PANTHER" id="PTHR15459">
    <property type="entry name" value="POLYAMINE-MODULATED FACTOR 1"/>
    <property type="match status" value="1"/>
</dbReference>
<dbReference type="InterPro" id="IPR006593">
    <property type="entry name" value="Cyt_b561/ferric_Rdtase_TM"/>
</dbReference>
<protein>
    <submittedName>
        <fullName evidence="18">Integral component of membrane</fullName>
    </submittedName>
</protein>
<keyword evidence="4" id="KW-0813">Transport</keyword>
<dbReference type="Gene3D" id="1.20.120.1770">
    <property type="match status" value="1"/>
</dbReference>
<evidence type="ECO:0000256" key="8">
    <source>
        <dbReference type="ARBA" id="ARBA00022776"/>
    </source>
</evidence>
<reference evidence="18 19" key="1">
    <citation type="journal article" date="2016" name="Sci. Rep.">
        <title>Draft genome sequencing and secretome analysis of fungal phytopathogen Ascochyta rabiei provides insight into the necrotrophic effector repertoire.</title>
        <authorList>
            <person name="Verma S."/>
            <person name="Gazara R.K."/>
            <person name="Nizam S."/>
            <person name="Parween S."/>
            <person name="Chattopadhyay D."/>
            <person name="Verma P.K."/>
        </authorList>
    </citation>
    <scope>NUCLEOTIDE SEQUENCE [LARGE SCALE GENOMIC DNA]</scope>
    <source>
        <strain evidence="18 19">ArDII</strain>
    </source>
</reference>
<feature type="transmembrane region" description="Helical" evidence="17">
    <location>
        <begin position="135"/>
        <end position="154"/>
    </location>
</feature>
<evidence type="ECO:0000256" key="12">
    <source>
        <dbReference type="ARBA" id="ARBA00023136"/>
    </source>
</evidence>
<evidence type="ECO:0000256" key="5">
    <source>
        <dbReference type="ARBA" id="ARBA00022454"/>
    </source>
</evidence>
<evidence type="ECO:0000256" key="7">
    <source>
        <dbReference type="ARBA" id="ARBA00022692"/>
    </source>
</evidence>
<dbReference type="PANTHER" id="PTHR15459:SF2">
    <property type="entry name" value="CYTOCHROME B561 DOMAIN-CONTAINING PROTEIN"/>
    <property type="match status" value="1"/>
</dbReference>
<evidence type="ECO:0000256" key="3">
    <source>
        <dbReference type="ARBA" id="ARBA00004629"/>
    </source>
</evidence>
<feature type="compositionally biased region" description="Polar residues" evidence="16">
    <location>
        <begin position="520"/>
        <end position="534"/>
    </location>
</feature>
<evidence type="ECO:0000313" key="18">
    <source>
        <dbReference type="EMBL" id="KZM19594.1"/>
    </source>
</evidence>
<feature type="transmembrane region" description="Helical" evidence="17">
    <location>
        <begin position="65"/>
        <end position="90"/>
    </location>
</feature>
<name>A0A162XK42_DIDRA</name>
<feature type="region of interest" description="Disordered" evidence="16">
    <location>
        <begin position="268"/>
        <end position="312"/>
    </location>
</feature>
<dbReference type="CDD" id="cd08760">
    <property type="entry name" value="Cyt_b561_FRRS1_like"/>
    <property type="match status" value="1"/>
</dbReference>
<evidence type="ECO:0000256" key="16">
    <source>
        <dbReference type="SAM" id="MobiDB-lite"/>
    </source>
</evidence>
<sequence length="826" mass="90201">MSTEGLSAPGSSVYSSDSMYVGDGTWDSQRNTFLLPNLMGLNFDTMRYNGMGNRFRNMAGYKPLITAHGILAAVTFLFVVPGAIFMARFYHRNPRLALRVHIWLQILTLLLATALIVLGFQAVGLERSLTNPHHGIGVALYTLVVVQVLGGSIIHRLEKGKERFKVPLKLILHQWIGRVVLLLGIVQIPLGLTLYGSPKVLFILFAVWAFLLLIVYFVLSYRTQPEMGFDDNTTYITDRTASTRSRRSRGGRGLGALATAGAAGAGLAALRGRSHSRSRSRRRGDETTVLSSRPDSRSRVTQSQFTESYVSDEKYNDKRKSSTWRDRFLGAGAAAGGIFAFKSLFGKKKDKRAYTETSTGSDVSYGRPLPQSEVTQTDLSRLEEGRAPDSPVRNQDWRRVEEREAAQAAAMGASPLRAAHRPARSGGSIDSFDSRTSFNDHHDSRPLREESYGVKDGIMTLGAIGFLKHTWNKRRNRKEDARVEELRQQDMDEEKMARANSNRRRFTGDGAPPPRRHNGPPSTIYSETEISGMTPSVARPNVAPPPVTSSAGPSVLRPADNTVLSDSGSEAYISPGGRSHRRHRNSAGAAALAGGAAAAAASSGSPSRRRSSRDESVVSPPVSVKVKMHNDGRHVTLRRLNEEEAAAERDARRRERQRRNRNGSMSSLSQLDGDRWRRTEALEAAQAQEMAQAAPAPTSQHGVPLQMPEPYIPPPPPGPPPNFNSGPRPSTHTPLPPPPPMPAADPSILSSPHGTQVYGTETDVNSTSSKEEAATTKRSSSNNDDDKDNDDDNDDTNNKHHGSAARDKQGGDGCDLNLALPLHVTL</sequence>
<gene>
    <name evidence="18" type="ORF">ST47_g9123</name>
</gene>
<feature type="transmembrane region" description="Helical" evidence="17">
    <location>
        <begin position="201"/>
        <end position="219"/>
    </location>
</feature>
<dbReference type="GO" id="GO:0016020">
    <property type="term" value="C:membrane"/>
    <property type="evidence" value="ECO:0007669"/>
    <property type="project" value="UniProtKB-SubCell"/>
</dbReference>
<keyword evidence="8" id="KW-0498">Mitosis</keyword>
<dbReference type="SMART" id="SM00665">
    <property type="entry name" value="B561"/>
    <property type="match status" value="1"/>
</dbReference>
<keyword evidence="10" id="KW-0249">Electron transport</keyword>
<feature type="compositionally biased region" description="Low complexity" evidence="16">
    <location>
        <begin position="586"/>
        <end position="606"/>
    </location>
</feature>
<evidence type="ECO:0000256" key="13">
    <source>
        <dbReference type="ARBA" id="ARBA00023242"/>
    </source>
</evidence>
<evidence type="ECO:0000256" key="11">
    <source>
        <dbReference type="ARBA" id="ARBA00022989"/>
    </source>
</evidence>
<dbReference type="STRING" id="5454.A0A162XK42"/>
<keyword evidence="14" id="KW-0131">Cell cycle</keyword>
<keyword evidence="11 17" id="KW-1133">Transmembrane helix</keyword>
<dbReference type="PROSITE" id="PS50939">
    <property type="entry name" value="CYTOCHROME_B561"/>
    <property type="match status" value="1"/>
</dbReference>
<dbReference type="AlphaFoldDB" id="A0A162XK42"/>
<keyword evidence="12 17" id="KW-0472">Membrane</keyword>
<feature type="compositionally biased region" description="Polar residues" evidence="16">
    <location>
        <begin position="288"/>
        <end position="309"/>
    </location>
</feature>
<feature type="compositionally biased region" description="Low complexity" evidence="16">
    <location>
        <begin position="682"/>
        <end position="696"/>
    </location>
</feature>
<dbReference type="Pfam" id="PF03188">
    <property type="entry name" value="Cytochrom_B561"/>
    <property type="match status" value="1"/>
</dbReference>
<keyword evidence="7 17" id="KW-0812">Transmembrane</keyword>
<keyword evidence="19" id="KW-1185">Reference proteome</keyword>
<keyword evidence="9" id="KW-0995">Kinetochore</keyword>
<dbReference type="GO" id="GO:0000444">
    <property type="term" value="C:MIS12/MIND type complex"/>
    <property type="evidence" value="ECO:0007669"/>
    <property type="project" value="InterPro"/>
</dbReference>
<feature type="compositionally biased region" description="Basic residues" evidence="16">
    <location>
        <begin position="272"/>
        <end position="282"/>
    </location>
</feature>
<feature type="region of interest" description="Disordered" evidence="16">
    <location>
        <begin position="477"/>
        <end position="816"/>
    </location>
</feature>